<comment type="subcellular location">
    <subcellularLocation>
        <location evidence="1">Membrane</location>
        <topology evidence="1">Single-pass type I membrane protein</topology>
    </subcellularLocation>
</comment>
<dbReference type="Pfam" id="PF03388">
    <property type="entry name" value="Lectin_leg-like"/>
    <property type="match status" value="1"/>
</dbReference>
<name>A0A4P9ZHY7_9ASCO</name>
<dbReference type="Proteomes" id="UP000268321">
    <property type="component" value="Unassembled WGS sequence"/>
</dbReference>
<dbReference type="GO" id="GO:0006888">
    <property type="term" value="P:endoplasmic reticulum to Golgi vesicle-mediated transport"/>
    <property type="evidence" value="ECO:0007669"/>
    <property type="project" value="TreeGrafter"/>
</dbReference>
<dbReference type="GO" id="GO:0005793">
    <property type="term" value="C:endoplasmic reticulum-Golgi intermediate compartment"/>
    <property type="evidence" value="ECO:0007669"/>
    <property type="project" value="TreeGrafter"/>
</dbReference>
<reference evidence="9" key="1">
    <citation type="journal article" date="2018" name="Nat. Microbiol.">
        <title>Leveraging single-cell genomics to expand the fungal tree of life.</title>
        <authorList>
            <person name="Ahrendt S.R."/>
            <person name="Quandt C.A."/>
            <person name="Ciobanu D."/>
            <person name="Clum A."/>
            <person name="Salamov A."/>
            <person name="Andreopoulos B."/>
            <person name="Cheng J.F."/>
            <person name="Woyke T."/>
            <person name="Pelin A."/>
            <person name="Henrissat B."/>
            <person name="Reynolds N.K."/>
            <person name="Benny G.L."/>
            <person name="Smith M.E."/>
            <person name="James T.Y."/>
            <person name="Grigoriev I.V."/>
        </authorList>
    </citation>
    <scope>NUCLEOTIDE SEQUENCE [LARGE SCALE GENOMIC DNA]</scope>
    <source>
        <strain evidence="9">Baker2002</strain>
    </source>
</reference>
<dbReference type="PANTHER" id="PTHR12223:SF45">
    <property type="entry name" value="RE50040P"/>
    <property type="match status" value="1"/>
</dbReference>
<dbReference type="CDD" id="cd07308">
    <property type="entry name" value="lectin_leg-like"/>
    <property type="match status" value="1"/>
</dbReference>
<dbReference type="InterPro" id="IPR005052">
    <property type="entry name" value="Lectin_leg"/>
</dbReference>
<evidence type="ECO:0000313" key="8">
    <source>
        <dbReference type="EMBL" id="RKP32603.1"/>
    </source>
</evidence>
<dbReference type="PROSITE" id="PS51328">
    <property type="entry name" value="L_LECTIN_LIKE"/>
    <property type="match status" value="1"/>
</dbReference>
<dbReference type="InterPro" id="IPR013320">
    <property type="entry name" value="ConA-like_dom_sf"/>
</dbReference>
<dbReference type="OrthoDB" id="270293at2759"/>
<accession>A0A4P9ZHY7</accession>
<dbReference type="GO" id="GO:0005789">
    <property type="term" value="C:endoplasmic reticulum membrane"/>
    <property type="evidence" value="ECO:0007669"/>
    <property type="project" value="TreeGrafter"/>
</dbReference>
<keyword evidence="2 6" id="KW-0812">Transmembrane</keyword>
<dbReference type="PANTHER" id="PTHR12223">
    <property type="entry name" value="VESICULAR MANNOSE-BINDING LECTIN"/>
    <property type="match status" value="1"/>
</dbReference>
<dbReference type="GO" id="GO:0000139">
    <property type="term" value="C:Golgi membrane"/>
    <property type="evidence" value="ECO:0007669"/>
    <property type="project" value="TreeGrafter"/>
</dbReference>
<keyword evidence="3" id="KW-0732">Signal</keyword>
<evidence type="ECO:0000256" key="2">
    <source>
        <dbReference type="ARBA" id="ARBA00022692"/>
    </source>
</evidence>
<evidence type="ECO:0000259" key="7">
    <source>
        <dbReference type="PROSITE" id="PS51328"/>
    </source>
</evidence>
<feature type="non-terminal residue" evidence="8">
    <location>
        <position position="1"/>
    </location>
</feature>
<dbReference type="GO" id="GO:0030134">
    <property type="term" value="C:COPII-coated ER to Golgi transport vesicle"/>
    <property type="evidence" value="ECO:0007669"/>
    <property type="project" value="TreeGrafter"/>
</dbReference>
<evidence type="ECO:0000313" key="9">
    <source>
        <dbReference type="Proteomes" id="UP000268321"/>
    </source>
</evidence>
<feature type="transmembrane region" description="Helical" evidence="6">
    <location>
        <begin position="313"/>
        <end position="334"/>
    </location>
</feature>
<dbReference type="InterPro" id="IPR051136">
    <property type="entry name" value="Intracellular_Lectin-GPT"/>
</dbReference>
<protein>
    <submittedName>
        <fullName evidence="8">Concanavalin A-like lectin/glucanase</fullName>
    </submittedName>
</protein>
<sequence length="350" mass="39571">VGYKAVELASQRFESPFLDLVTLRLPDWNIAGDVVVENDKFVALTSDKPHQAGLLFNKSPLDAKSFRVELTFHIHSASKLSADGLALWLTESPSPIGDVFGARGEFVGLGIFVDTFRNGPTGHFPYVSAQLGRGEPFYNRNDDGLSTKLVGCTTKSLLNPSLGKTTMRVTYLHSGYLSVDFNYDPDVSDNWHQCFSLDDVRLPSTKYLGFSAETGDVSEHVEIFKNKVHALYEPASDLPLMSIEHWDPSVENTQNLREDSSGWKNKQRRRKSAQRLKLMEERQKQRDRARRMAAYGDSDATFVRRTWAKFVKAVKIVMGVLLLTLVAWIARLVMKTRKQKRWSHMTGILD</sequence>
<dbReference type="Gene3D" id="2.60.120.200">
    <property type="match status" value="1"/>
</dbReference>
<dbReference type="SUPFAM" id="SSF49899">
    <property type="entry name" value="Concanavalin A-like lectins/glucanases"/>
    <property type="match status" value="1"/>
</dbReference>
<evidence type="ECO:0000256" key="4">
    <source>
        <dbReference type="ARBA" id="ARBA00022989"/>
    </source>
</evidence>
<keyword evidence="5 6" id="KW-0472">Membrane</keyword>
<feature type="non-terminal residue" evidence="8">
    <location>
        <position position="350"/>
    </location>
</feature>
<feature type="domain" description="L-type lectin-like" evidence="7">
    <location>
        <begin position="5"/>
        <end position="231"/>
    </location>
</feature>
<keyword evidence="8" id="KW-0430">Lectin</keyword>
<evidence type="ECO:0000256" key="3">
    <source>
        <dbReference type="ARBA" id="ARBA00022729"/>
    </source>
</evidence>
<dbReference type="GO" id="GO:0005537">
    <property type="term" value="F:D-mannose binding"/>
    <property type="evidence" value="ECO:0007669"/>
    <property type="project" value="TreeGrafter"/>
</dbReference>
<organism evidence="8 9">
    <name type="scientific">Metschnikowia bicuspidata</name>
    <dbReference type="NCBI Taxonomy" id="27322"/>
    <lineage>
        <taxon>Eukaryota</taxon>
        <taxon>Fungi</taxon>
        <taxon>Dikarya</taxon>
        <taxon>Ascomycota</taxon>
        <taxon>Saccharomycotina</taxon>
        <taxon>Pichiomycetes</taxon>
        <taxon>Metschnikowiaceae</taxon>
        <taxon>Metschnikowia</taxon>
    </lineage>
</organism>
<gene>
    <name evidence="8" type="ORF">METBISCDRAFT_8040</name>
</gene>
<proteinExistence type="predicted"/>
<dbReference type="AlphaFoldDB" id="A0A4P9ZHY7"/>
<evidence type="ECO:0000256" key="1">
    <source>
        <dbReference type="ARBA" id="ARBA00004479"/>
    </source>
</evidence>
<keyword evidence="9" id="KW-1185">Reference proteome</keyword>
<keyword evidence="4 6" id="KW-1133">Transmembrane helix</keyword>
<dbReference type="EMBL" id="ML004430">
    <property type="protein sequence ID" value="RKP32603.1"/>
    <property type="molecule type" value="Genomic_DNA"/>
</dbReference>
<evidence type="ECO:0000256" key="5">
    <source>
        <dbReference type="ARBA" id="ARBA00023136"/>
    </source>
</evidence>
<evidence type="ECO:0000256" key="6">
    <source>
        <dbReference type="SAM" id="Phobius"/>
    </source>
</evidence>